<comment type="caution">
    <text evidence="2">The sequence shown here is derived from an EMBL/GenBank/DDBJ whole genome shotgun (WGS) entry which is preliminary data.</text>
</comment>
<accession>A0A9W4XQC7</accession>
<feature type="region of interest" description="Disordered" evidence="1">
    <location>
        <begin position="1"/>
        <end position="58"/>
    </location>
</feature>
<feature type="compositionally biased region" description="Low complexity" evidence="1">
    <location>
        <begin position="15"/>
        <end position="31"/>
    </location>
</feature>
<sequence>MSESDGHEGLRPHANHNIQNNTQDNINPNNTAHLQTQPQSVTSTRSSMQTSTEHETTCSLQALPEELLLLIIENMEAEAKNALRLTSGKFARLLERDFLNRAPTTIHLVIHPISMARLSSVTTMQHLARRITSIQFSTYMLESRQTRAEASRNPNINEQEYITLCNQEQSAFVVSNGNYLFCHTLFQSLPHLPNLRDILVANHDDRVRNDTIFPVLETISGQGQILRRTGFSIIGDLVTHHTDEENRLRRNIMFLILHTLTDAIYRRNLALDVKYYNWLDVMPCSDWIYGAQGFDLDSQSASEFFRIWQQVAPMVRRLWVGADDRYWRPIQKMFVSIPNLERLHIMTARREDPASYMHAYPSVFQPLRTANLRRVRLENCEITAIELAGFLSSCQKCTWIEMYAVYLENNFPIDWRASFDAMQRLPNLTALRLNRIGYQSDLGGPGLDRNQTSSNFFRGNHEIQICLQYLINNEQGTWADIAGAWQQLGHGPNDWARSLEAYPP</sequence>
<keyword evidence="3" id="KW-1185">Reference proteome</keyword>
<dbReference type="Proteomes" id="UP001152607">
    <property type="component" value="Unassembled WGS sequence"/>
</dbReference>
<dbReference type="EMBL" id="CAOQHR010000009">
    <property type="protein sequence ID" value="CAI6339783.1"/>
    <property type="molecule type" value="Genomic_DNA"/>
</dbReference>
<dbReference type="AlphaFoldDB" id="A0A9W4XQC7"/>
<proteinExistence type="predicted"/>
<reference evidence="2" key="1">
    <citation type="submission" date="2023-01" db="EMBL/GenBank/DDBJ databases">
        <authorList>
            <person name="Van Ghelder C."/>
            <person name="Rancurel C."/>
        </authorList>
    </citation>
    <scope>NUCLEOTIDE SEQUENCE</scope>
    <source>
        <strain evidence="2">CNCM I-4278</strain>
    </source>
</reference>
<protein>
    <recommendedName>
        <fullName evidence="4">F-box domain-containing protein</fullName>
    </recommendedName>
</protein>
<feature type="compositionally biased region" description="Polar residues" evidence="1">
    <location>
        <begin position="32"/>
        <end position="51"/>
    </location>
</feature>
<feature type="compositionally biased region" description="Basic and acidic residues" evidence="1">
    <location>
        <begin position="1"/>
        <end position="11"/>
    </location>
</feature>
<evidence type="ECO:0000313" key="2">
    <source>
        <dbReference type="EMBL" id="CAI6339783.1"/>
    </source>
</evidence>
<evidence type="ECO:0000256" key="1">
    <source>
        <dbReference type="SAM" id="MobiDB-lite"/>
    </source>
</evidence>
<evidence type="ECO:0000313" key="3">
    <source>
        <dbReference type="Proteomes" id="UP001152607"/>
    </source>
</evidence>
<gene>
    <name evidence="2" type="ORF">PDIGIT_LOCUS12947</name>
</gene>
<dbReference type="SUPFAM" id="SSF52047">
    <property type="entry name" value="RNI-like"/>
    <property type="match status" value="1"/>
</dbReference>
<name>A0A9W4XQC7_9PLEO</name>
<evidence type="ECO:0008006" key="4">
    <source>
        <dbReference type="Google" id="ProtNLM"/>
    </source>
</evidence>
<organism evidence="2 3">
    <name type="scientific">Periconia digitata</name>
    <dbReference type="NCBI Taxonomy" id="1303443"/>
    <lineage>
        <taxon>Eukaryota</taxon>
        <taxon>Fungi</taxon>
        <taxon>Dikarya</taxon>
        <taxon>Ascomycota</taxon>
        <taxon>Pezizomycotina</taxon>
        <taxon>Dothideomycetes</taxon>
        <taxon>Pleosporomycetidae</taxon>
        <taxon>Pleosporales</taxon>
        <taxon>Massarineae</taxon>
        <taxon>Periconiaceae</taxon>
        <taxon>Periconia</taxon>
    </lineage>
</organism>